<feature type="binding site" description="axial binding residue" evidence="5">
    <location>
        <position position="78"/>
    </location>
    <ligand>
        <name>heme c</name>
        <dbReference type="ChEBI" id="CHEBI:61717"/>
        <label>1</label>
    </ligand>
    <ligandPart>
        <name>Fe</name>
        <dbReference type="ChEBI" id="CHEBI:18248"/>
    </ligandPart>
</feature>
<dbReference type="GO" id="GO:0005506">
    <property type="term" value="F:iron ion binding"/>
    <property type="evidence" value="ECO:0007669"/>
    <property type="project" value="InterPro"/>
</dbReference>
<evidence type="ECO:0000256" key="4">
    <source>
        <dbReference type="PIRSR" id="PIRSR000005-1"/>
    </source>
</evidence>
<feature type="domain" description="Cytochrome c" evidence="7">
    <location>
        <begin position="18"/>
        <end position="204"/>
    </location>
</feature>
<dbReference type="InterPro" id="IPR009056">
    <property type="entry name" value="Cyt_c-like_dom"/>
</dbReference>
<evidence type="ECO:0000256" key="2">
    <source>
        <dbReference type="ARBA" id="ARBA00022723"/>
    </source>
</evidence>
<keyword evidence="3 5" id="KW-0408">Iron</keyword>
<evidence type="ECO:0000256" key="6">
    <source>
        <dbReference type="SAM" id="SignalP"/>
    </source>
</evidence>
<dbReference type="SUPFAM" id="SSF46626">
    <property type="entry name" value="Cytochrome c"/>
    <property type="match status" value="2"/>
</dbReference>
<keyword evidence="6" id="KW-0732">Signal</keyword>
<dbReference type="Pfam" id="PF00034">
    <property type="entry name" value="Cytochrom_C"/>
    <property type="match status" value="1"/>
</dbReference>
<name>A0AAW9DSZ9_ACIAO</name>
<evidence type="ECO:0000313" key="8">
    <source>
        <dbReference type="EMBL" id="MDX5931473.1"/>
    </source>
</evidence>
<feature type="binding site" description="axial binding residue" evidence="5">
    <location>
        <position position="181"/>
    </location>
    <ligand>
        <name>heme c</name>
        <dbReference type="ChEBI" id="CHEBI:61717"/>
        <label>2</label>
    </ligand>
    <ligandPart>
        <name>Fe</name>
        <dbReference type="ChEBI" id="CHEBI:18248"/>
    </ligandPart>
</feature>
<feature type="binding site" description="covalent" evidence="4">
    <location>
        <position position="37"/>
    </location>
    <ligand>
        <name>heme c</name>
        <dbReference type="ChEBI" id="CHEBI:61717"/>
        <label>1</label>
    </ligand>
</feature>
<evidence type="ECO:0000256" key="1">
    <source>
        <dbReference type="ARBA" id="ARBA00022617"/>
    </source>
</evidence>
<evidence type="ECO:0000259" key="7">
    <source>
        <dbReference type="PROSITE" id="PS51007"/>
    </source>
</evidence>
<dbReference type="InterPro" id="IPR024167">
    <property type="entry name" value="Cytochrome_c4-like"/>
</dbReference>
<dbReference type="PROSITE" id="PS51007">
    <property type="entry name" value="CYTC"/>
    <property type="match status" value="1"/>
</dbReference>
<protein>
    <submittedName>
        <fullName evidence="8">C-type cytochrome</fullName>
    </submittedName>
</protein>
<dbReference type="EMBL" id="JAWXYB010000018">
    <property type="protein sequence ID" value="MDX5931473.1"/>
    <property type="molecule type" value="Genomic_DNA"/>
</dbReference>
<proteinExistence type="predicted"/>
<dbReference type="Gene3D" id="1.10.760.10">
    <property type="entry name" value="Cytochrome c-like domain"/>
    <property type="match status" value="2"/>
</dbReference>
<evidence type="ECO:0000256" key="3">
    <source>
        <dbReference type="ARBA" id="ARBA00023004"/>
    </source>
</evidence>
<dbReference type="GO" id="GO:0020037">
    <property type="term" value="F:heme binding"/>
    <property type="evidence" value="ECO:0007669"/>
    <property type="project" value="InterPro"/>
</dbReference>
<dbReference type="Proteomes" id="UP001279553">
    <property type="component" value="Unassembled WGS sequence"/>
</dbReference>
<dbReference type="GO" id="GO:0009055">
    <property type="term" value="F:electron transfer activity"/>
    <property type="evidence" value="ECO:0007669"/>
    <property type="project" value="InterPro"/>
</dbReference>
<dbReference type="PANTHER" id="PTHR33751">
    <property type="entry name" value="CBB3-TYPE CYTOCHROME C OXIDASE SUBUNIT FIXP"/>
    <property type="match status" value="1"/>
</dbReference>
<dbReference type="PANTHER" id="PTHR33751:SF11">
    <property type="entry name" value="BLL4483 PROTEIN"/>
    <property type="match status" value="1"/>
</dbReference>
<feature type="binding site" description="covalent" evidence="4">
    <location>
        <position position="138"/>
    </location>
    <ligand>
        <name>heme c</name>
        <dbReference type="ChEBI" id="CHEBI:61717"/>
        <label>2</label>
    </ligand>
</feature>
<feature type="chain" id="PRO_5043342463" evidence="6">
    <location>
        <begin position="26"/>
        <end position="221"/>
    </location>
</feature>
<feature type="binding site" description="covalent" evidence="4">
    <location>
        <position position="135"/>
    </location>
    <ligand>
        <name>heme c</name>
        <dbReference type="ChEBI" id="CHEBI:61717"/>
        <label>2</label>
    </ligand>
</feature>
<sequence length="221" mass="22536">MSRALIRVVAAGAVVSMTAISAGSAAVPPQIASCAACHGAAGLGDVGAQYPALAGLSAAYIEQQLYSFKHGTRVNAIMKSMAIPLDAAQRKAIGAYYAGLKVPAKPEPQPLPTGLGADIAMNGDWGNKTTGLPSCDSCHGPYGIGVGAEFPRLAGQPKAYLADQLIAWQKGTRKNDPLHLMSNVASKLSAAQVQAVAGYYASLSANPTHLPKPGDAKGGKK</sequence>
<keyword evidence="9" id="KW-1185">Reference proteome</keyword>
<comment type="caution">
    <text evidence="8">The sequence shown here is derived from an EMBL/GenBank/DDBJ whole genome shotgun (WGS) entry which is preliminary data.</text>
</comment>
<organism evidence="8 9">
    <name type="scientific">Acidiphilium acidophilum</name>
    <name type="common">Thiobacillus acidophilus</name>
    <dbReference type="NCBI Taxonomy" id="76588"/>
    <lineage>
        <taxon>Bacteria</taxon>
        <taxon>Pseudomonadati</taxon>
        <taxon>Pseudomonadota</taxon>
        <taxon>Alphaproteobacteria</taxon>
        <taxon>Acetobacterales</taxon>
        <taxon>Acidocellaceae</taxon>
        <taxon>Acidiphilium</taxon>
    </lineage>
</organism>
<keyword evidence="2 5" id="KW-0479">Metal-binding</keyword>
<keyword evidence="1 4" id="KW-0349">Heme</keyword>
<feature type="binding site" description="axial binding residue" evidence="5">
    <location>
        <position position="38"/>
    </location>
    <ligand>
        <name>heme c</name>
        <dbReference type="ChEBI" id="CHEBI:61717"/>
        <label>1</label>
    </ligand>
    <ligandPart>
        <name>Fe</name>
        <dbReference type="ChEBI" id="CHEBI:18248"/>
    </ligandPart>
</feature>
<dbReference type="GO" id="GO:0042597">
    <property type="term" value="C:periplasmic space"/>
    <property type="evidence" value="ECO:0007669"/>
    <property type="project" value="InterPro"/>
</dbReference>
<evidence type="ECO:0000256" key="5">
    <source>
        <dbReference type="PIRSR" id="PIRSR000005-2"/>
    </source>
</evidence>
<reference evidence="8 9" key="1">
    <citation type="submission" date="2023-11" db="EMBL/GenBank/DDBJ databases">
        <title>MicrobeMod: A computational toolkit for identifying prokaryotic methylation and restriction-modification with nanopore sequencing.</title>
        <authorList>
            <person name="Crits-Christoph A."/>
            <person name="Kang S.C."/>
            <person name="Lee H."/>
            <person name="Ostrov N."/>
        </authorList>
    </citation>
    <scope>NUCLEOTIDE SEQUENCE [LARGE SCALE GENOMIC DNA]</scope>
    <source>
        <strain evidence="8 9">DSMZ 700</strain>
    </source>
</reference>
<comment type="PTM">
    <text evidence="4">Binds 2 heme c groups covalently per subunit.</text>
</comment>
<gene>
    <name evidence="8" type="ORF">SIL87_11905</name>
</gene>
<evidence type="ECO:0000313" key="9">
    <source>
        <dbReference type="Proteomes" id="UP001279553"/>
    </source>
</evidence>
<dbReference type="InterPro" id="IPR050597">
    <property type="entry name" value="Cytochrome_c_Oxidase_Subunit"/>
</dbReference>
<feature type="binding site" description="axial binding residue" evidence="5">
    <location>
        <position position="139"/>
    </location>
    <ligand>
        <name>heme c</name>
        <dbReference type="ChEBI" id="CHEBI:61717"/>
        <label>2</label>
    </ligand>
    <ligandPart>
        <name>Fe</name>
        <dbReference type="ChEBI" id="CHEBI:18248"/>
    </ligandPart>
</feature>
<feature type="signal peptide" evidence="6">
    <location>
        <begin position="1"/>
        <end position="25"/>
    </location>
</feature>
<feature type="binding site" description="covalent" evidence="4">
    <location>
        <position position="34"/>
    </location>
    <ligand>
        <name>heme c</name>
        <dbReference type="ChEBI" id="CHEBI:61717"/>
        <label>1</label>
    </ligand>
</feature>
<accession>A0AAW9DSZ9</accession>
<dbReference type="RefSeq" id="WP_319614384.1">
    <property type="nucleotide sequence ID" value="NZ_JAWXYB010000018.1"/>
</dbReference>
<dbReference type="InterPro" id="IPR036909">
    <property type="entry name" value="Cyt_c-like_dom_sf"/>
</dbReference>
<dbReference type="PIRSF" id="PIRSF000005">
    <property type="entry name" value="Cytochrome_c4"/>
    <property type="match status" value="1"/>
</dbReference>
<dbReference type="AlphaFoldDB" id="A0AAW9DSZ9"/>